<comment type="subcellular location">
    <subcellularLocation>
        <location evidence="1">Cell membrane</location>
        <topology evidence="1">Multi-pass membrane protein</topology>
    </subcellularLocation>
</comment>
<name>A0A564SMI1_9FIRM</name>
<comment type="similarity">
    <text evidence="2">Belongs to the binding-protein-dependent transport system permease family. CysTW subfamily.</text>
</comment>
<accession>A0A564SMI1</accession>
<sequence>MIPFMTPPYMASMGWILFMQKKGLLQQLVPAAAGCEKIFFTLGGLVLVMSLHVFPFMLTMLKNAMLNIPSSLEEAGAVFSAGFGAQMRKIFLPLLSGSYAIGALLVFVKTLSEYGTPSTLGRRIGFEVFTTEIHLIAPYLVALLIVGGQEYYDGVRALGLYQLAQLKTVAVRQVDVQQHQIKFPLADGVGCGSGI</sequence>
<organism evidence="10 11">
    <name type="scientific">Faecalibacterium prausnitzii</name>
    <dbReference type="NCBI Taxonomy" id="853"/>
    <lineage>
        <taxon>Bacteria</taxon>
        <taxon>Bacillati</taxon>
        <taxon>Bacillota</taxon>
        <taxon>Clostridia</taxon>
        <taxon>Eubacteriales</taxon>
        <taxon>Oscillospiraceae</taxon>
        <taxon>Faecalibacterium</taxon>
    </lineage>
</organism>
<keyword evidence="3" id="KW-0813">Transport</keyword>
<dbReference type="CDD" id="cd06261">
    <property type="entry name" value="TM_PBP2"/>
    <property type="match status" value="1"/>
</dbReference>
<gene>
    <name evidence="10" type="ORF">FPPS064S07_02282</name>
</gene>
<feature type="domain" description="ABC transmembrane type-1" evidence="9">
    <location>
        <begin position="1"/>
        <end position="173"/>
    </location>
</feature>
<evidence type="ECO:0000256" key="3">
    <source>
        <dbReference type="ARBA" id="ARBA00022448"/>
    </source>
</evidence>
<dbReference type="Proteomes" id="UP000406184">
    <property type="component" value="Unassembled WGS sequence"/>
</dbReference>
<keyword evidence="4" id="KW-1003">Cell membrane</keyword>
<dbReference type="PANTHER" id="PTHR42929:SF6">
    <property type="entry name" value="IRON(III)-TRANSPORT SYSTEM PERMEASE PROTEIN SFUB"/>
    <property type="match status" value="1"/>
</dbReference>
<dbReference type="InterPro" id="IPR000515">
    <property type="entry name" value="MetI-like"/>
</dbReference>
<evidence type="ECO:0000256" key="2">
    <source>
        <dbReference type="ARBA" id="ARBA00007069"/>
    </source>
</evidence>
<evidence type="ECO:0000256" key="8">
    <source>
        <dbReference type="SAM" id="Phobius"/>
    </source>
</evidence>
<evidence type="ECO:0000256" key="1">
    <source>
        <dbReference type="ARBA" id="ARBA00004651"/>
    </source>
</evidence>
<evidence type="ECO:0000256" key="7">
    <source>
        <dbReference type="ARBA" id="ARBA00023136"/>
    </source>
</evidence>
<evidence type="ECO:0000256" key="6">
    <source>
        <dbReference type="ARBA" id="ARBA00022989"/>
    </source>
</evidence>
<dbReference type="GO" id="GO:0005886">
    <property type="term" value="C:plasma membrane"/>
    <property type="evidence" value="ECO:0007669"/>
    <property type="project" value="UniProtKB-SubCell"/>
</dbReference>
<protein>
    <submittedName>
        <fullName evidence="10">ModB_ABC: molybdate ABC transporter, permease protein</fullName>
    </submittedName>
</protein>
<keyword evidence="5 8" id="KW-0812">Transmembrane</keyword>
<evidence type="ECO:0000256" key="4">
    <source>
        <dbReference type="ARBA" id="ARBA00022475"/>
    </source>
</evidence>
<dbReference type="SUPFAM" id="SSF161098">
    <property type="entry name" value="MetI-like"/>
    <property type="match status" value="1"/>
</dbReference>
<evidence type="ECO:0000313" key="11">
    <source>
        <dbReference type="Proteomes" id="UP000406184"/>
    </source>
</evidence>
<keyword evidence="7 8" id="KW-0472">Membrane</keyword>
<dbReference type="EMBL" id="CABHMY010000066">
    <property type="protein sequence ID" value="VUW96271.1"/>
    <property type="molecule type" value="Genomic_DNA"/>
</dbReference>
<feature type="transmembrane region" description="Helical" evidence="8">
    <location>
        <begin position="90"/>
        <end position="108"/>
    </location>
</feature>
<keyword evidence="11" id="KW-1185">Reference proteome</keyword>
<evidence type="ECO:0000256" key="5">
    <source>
        <dbReference type="ARBA" id="ARBA00022692"/>
    </source>
</evidence>
<evidence type="ECO:0000259" key="9">
    <source>
        <dbReference type="PROSITE" id="PS50928"/>
    </source>
</evidence>
<keyword evidence="6 8" id="KW-1133">Transmembrane helix</keyword>
<dbReference type="Gene3D" id="1.10.3720.10">
    <property type="entry name" value="MetI-like"/>
    <property type="match status" value="1"/>
</dbReference>
<dbReference type="PANTHER" id="PTHR42929">
    <property type="entry name" value="INNER MEMBRANE ABC TRANSPORTER PERMEASE PROTEIN YDCU-RELATED-RELATED"/>
    <property type="match status" value="1"/>
</dbReference>
<dbReference type="AlphaFoldDB" id="A0A564SMI1"/>
<evidence type="ECO:0000313" key="10">
    <source>
        <dbReference type="EMBL" id="VUW96271.1"/>
    </source>
</evidence>
<feature type="transmembrane region" description="Helical" evidence="8">
    <location>
        <begin position="128"/>
        <end position="146"/>
    </location>
</feature>
<feature type="transmembrane region" description="Helical" evidence="8">
    <location>
        <begin position="38"/>
        <end position="61"/>
    </location>
</feature>
<dbReference type="GO" id="GO:0055085">
    <property type="term" value="P:transmembrane transport"/>
    <property type="evidence" value="ECO:0007669"/>
    <property type="project" value="InterPro"/>
</dbReference>
<dbReference type="PROSITE" id="PS50928">
    <property type="entry name" value="ABC_TM1"/>
    <property type="match status" value="1"/>
</dbReference>
<reference evidence="10 11" key="1">
    <citation type="submission" date="2019-07" db="EMBL/GenBank/DDBJ databases">
        <authorList>
            <person name="Hibberd C M."/>
            <person name="Gehrig L. J."/>
            <person name="Chang H.-W."/>
            <person name="Venkatesh S."/>
        </authorList>
    </citation>
    <scope>NUCLEOTIDE SEQUENCE [LARGE SCALE GENOMIC DNA]</scope>
    <source>
        <strain evidence="10">Faecalibacterium_prausnitzii_JG_BgPS064</strain>
    </source>
</reference>
<dbReference type="InterPro" id="IPR035906">
    <property type="entry name" value="MetI-like_sf"/>
</dbReference>
<proteinExistence type="inferred from homology"/>